<dbReference type="GO" id="GO:0008080">
    <property type="term" value="F:N-acetyltransferase activity"/>
    <property type="evidence" value="ECO:0007669"/>
    <property type="project" value="UniProtKB-ARBA"/>
</dbReference>
<dbReference type="CDD" id="cd04301">
    <property type="entry name" value="NAT_SF"/>
    <property type="match status" value="1"/>
</dbReference>
<evidence type="ECO:0000313" key="4">
    <source>
        <dbReference type="EMBL" id="MBJ3784392.1"/>
    </source>
</evidence>
<name>A0A934IY49_9HYPH</name>
<proteinExistence type="predicted"/>
<reference evidence="4" key="1">
    <citation type="submission" date="2020-12" db="EMBL/GenBank/DDBJ databases">
        <title>Devosia sp. MSA67 isolated from Mo River.</title>
        <authorList>
            <person name="Ma F."/>
            <person name="Zi Z."/>
        </authorList>
    </citation>
    <scope>NUCLEOTIDE SEQUENCE</scope>
    <source>
        <strain evidence="4">MSA67</strain>
    </source>
</reference>
<dbReference type="InterPro" id="IPR051016">
    <property type="entry name" value="Diverse_Substrate_AcTransf"/>
</dbReference>
<dbReference type="InterPro" id="IPR016181">
    <property type="entry name" value="Acyl_CoA_acyltransferase"/>
</dbReference>
<dbReference type="InterPro" id="IPR000182">
    <property type="entry name" value="GNAT_dom"/>
</dbReference>
<dbReference type="EMBL" id="JAEKMH010000001">
    <property type="protein sequence ID" value="MBJ3784392.1"/>
    <property type="molecule type" value="Genomic_DNA"/>
</dbReference>
<keyword evidence="5" id="KW-1185">Reference proteome</keyword>
<comment type="caution">
    <text evidence="4">The sequence shown here is derived from an EMBL/GenBank/DDBJ whole genome shotgun (WGS) entry which is preliminary data.</text>
</comment>
<gene>
    <name evidence="4" type="ORF">JEQ47_06640</name>
</gene>
<dbReference type="Proteomes" id="UP000602124">
    <property type="component" value="Unassembled WGS sequence"/>
</dbReference>
<evidence type="ECO:0000256" key="2">
    <source>
        <dbReference type="ARBA" id="ARBA00023315"/>
    </source>
</evidence>
<dbReference type="PANTHER" id="PTHR10545">
    <property type="entry name" value="DIAMINE N-ACETYLTRANSFERASE"/>
    <property type="match status" value="1"/>
</dbReference>
<keyword evidence="2" id="KW-0012">Acyltransferase</keyword>
<accession>A0A934IY49</accession>
<organism evidence="4 5">
    <name type="scientific">Devosia sediminis</name>
    <dbReference type="NCBI Taxonomy" id="2798801"/>
    <lineage>
        <taxon>Bacteria</taxon>
        <taxon>Pseudomonadati</taxon>
        <taxon>Pseudomonadota</taxon>
        <taxon>Alphaproteobacteria</taxon>
        <taxon>Hyphomicrobiales</taxon>
        <taxon>Devosiaceae</taxon>
        <taxon>Devosia</taxon>
    </lineage>
</organism>
<keyword evidence="1" id="KW-0808">Transferase</keyword>
<dbReference type="PANTHER" id="PTHR10545:SF29">
    <property type="entry name" value="GH14572P-RELATED"/>
    <property type="match status" value="1"/>
</dbReference>
<sequence length="148" mass="16479">MTSNCRQAIAADLDRLLELIQDHARYEQGTATIQPHALLELLTSTHPPSHIIVVEEAHALLGYAALTRDYSLWSGQWFAHLDCLFVAAHYRGQGLGKALMSAAANHADRWGVQRLEWQTPAWNHGAIAFYEGLGATRMDKARFAWSVA</sequence>
<dbReference type="Pfam" id="PF00583">
    <property type="entry name" value="Acetyltransf_1"/>
    <property type="match status" value="1"/>
</dbReference>
<dbReference type="Gene3D" id="3.40.630.30">
    <property type="match status" value="1"/>
</dbReference>
<feature type="domain" description="N-acetyltransferase" evidence="3">
    <location>
        <begin position="3"/>
        <end position="148"/>
    </location>
</feature>
<evidence type="ECO:0000256" key="1">
    <source>
        <dbReference type="ARBA" id="ARBA00022679"/>
    </source>
</evidence>
<protein>
    <submittedName>
        <fullName evidence="4">GNAT family N-acetyltransferase</fullName>
    </submittedName>
</protein>
<evidence type="ECO:0000259" key="3">
    <source>
        <dbReference type="PROSITE" id="PS51186"/>
    </source>
</evidence>
<dbReference type="RefSeq" id="WP_198875559.1">
    <property type="nucleotide sequence ID" value="NZ_JAEKMH010000001.1"/>
</dbReference>
<evidence type="ECO:0000313" key="5">
    <source>
        <dbReference type="Proteomes" id="UP000602124"/>
    </source>
</evidence>
<dbReference type="AlphaFoldDB" id="A0A934IY49"/>
<dbReference type="PROSITE" id="PS51186">
    <property type="entry name" value="GNAT"/>
    <property type="match status" value="1"/>
</dbReference>
<dbReference type="SUPFAM" id="SSF55729">
    <property type="entry name" value="Acyl-CoA N-acyltransferases (Nat)"/>
    <property type="match status" value="1"/>
</dbReference>